<dbReference type="GO" id="GO:0015661">
    <property type="term" value="F:L-lysine efflux transmembrane transporter activity"/>
    <property type="evidence" value="ECO:0007669"/>
    <property type="project" value="InterPro"/>
</dbReference>
<feature type="transmembrane region" description="Helical" evidence="1">
    <location>
        <begin position="66"/>
        <end position="87"/>
    </location>
</feature>
<feature type="transmembrane region" description="Helical" evidence="1">
    <location>
        <begin position="133"/>
        <end position="155"/>
    </location>
</feature>
<feature type="transmembrane region" description="Helical" evidence="1">
    <location>
        <begin position="93"/>
        <end position="112"/>
    </location>
</feature>
<dbReference type="Proteomes" id="UP000467214">
    <property type="component" value="Unassembled WGS sequence"/>
</dbReference>
<evidence type="ECO:0000256" key="1">
    <source>
        <dbReference type="SAM" id="Phobius"/>
    </source>
</evidence>
<dbReference type="EMBL" id="WSSB01000012">
    <property type="protein sequence ID" value="MXR37788.1"/>
    <property type="molecule type" value="Genomic_DNA"/>
</dbReference>
<dbReference type="GO" id="GO:0005886">
    <property type="term" value="C:plasma membrane"/>
    <property type="evidence" value="ECO:0007669"/>
    <property type="project" value="TreeGrafter"/>
</dbReference>
<keyword evidence="1" id="KW-0472">Membrane</keyword>
<dbReference type="RefSeq" id="WP_124736128.1">
    <property type="nucleotide sequence ID" value="NZ_WSSB01000012.1"/>
</dbReference>
<proteinExistence type="predicted"/>
<dbReference type="InterPro" id="IPR005642">
    <property type="entry name" value="LysO"/>
</dbReference>
<dbReference type="Pfam" id="PF03956">
    <property type="entry name" value="Lys_export"/>
    <property type="match status" value="1"/>
</dbReference>
<gene>
    <name evidence="2" type="ORF">GQF02_12470</name>
</gene>
<protein>
    <submittedName>
        <fullName evidence="2">DUF340 domain-containing protein</fullName>
    </submittedName>
</protein>
<dbReference type="PANTHER" id="PTHR35804:SF1">
    <property type="entry name" value="LYSINE EXPORTER LYSO"/>
    <property type="match status" value="1"/>
</dbReference>
<dbReference type="PANTHER" id="PTHR35804">
    <property type="entry name" value="LYSINE EXPORTER LYSO"/>
    <property type="match status" value="1"/>
</dbReference>
<organism evidence="2 3">
    <name type="scientific">Craterilacuibacter sinensis</name>
    <dbReference type="NCBI Taxonomy" id="2686017"/>
    <lineage>
        <taxon>Bacteria</taxon>
        <taxon>Pseudomonadati</taxon>
        <taxon>Pseudomonadota</taxon>
        <taxon>Betaproteobacteria</taxon>
        <taxon>Neisseriales</taxon>
        <taxon>Neisseriaceae</taxon>
        <taxon>Craterilacuibacter</taxon>
    </lineage>
</organism>
<keyword evidence="3" id="KW-1185">Reference proteome</keyword>
<accession>A0A845BRK3</accession>
<keyword evidence="1" id="KW-0812">Transmembrane</keyword>
<evidence type="ECO:0000313" key="2">
    <source>
        <dbReference type="EMBL" id="MXR37788.1"/>
    </source>
</evidence>
<evidence type="ECO:0000313" key="3">
    <source>
        <dbReference type="Proteomes" id="UP000467214"/>
    </source>
</evidence>
<name>A0A845BRK3_9NEIS</name>
<feature type="transmembrane region" description="Helical" evidence="1">
    <location>
        <begin position="175"/>
        <end position="198"/>
    </location>
</feature>
<comment type="caution">
    <text evidence="2">The sequence shown here is derived from an EMBL/GenBank/DDBJ whole genome shotgun (WGS) entry which is preliminary data.</text>
</comment>
<sequence>MKGALTIIAFFVLGVMLGWSGALPLWLSESDFTLYALFFLLFCVGVSVGADDTLRRTIARMQPKILLIPLATIVGTLLGSFAISFALDNVSATESMAIGSGFGYYSLSSIFITQYKGAELGTIALVSNVFREIFALLMAPLLFKAFGKLAPIAAGGATTMDTTLPVISRVCGRDWIFVAMLHGFAVDLSVPFLVTFLCRF</sequence>
<keyword evidence="1" id="KW-1133">Transmembrane helix</keyword>
<feature type="transmembrane region" description="Helical" evidence="1">
    <location>
        <begin position="32"/>
        <end position="54"/>
    </location>
</feature>
<reference evidence="2 3" key="1">
    <citation type="submission" date="2019-12" db="EMBL/GenBank/DDBJ databases">
        <title>Neisseriaceae gen. nov. sp. Genome sequencing and assembly.</title>
        <authorList>
            <person name="Liu Z."/>
            <person name="Li A."/>
        </authorList>
    </citation>
    <scope>NUCLEOTIDE SEQUENCE [LARGE SCALE GENOMIC DNA]</scope>
    <source>
        <strain evidence="2 3">B2N2-7</strain>
    </source>
</reference>
<dbReference type="AlphaFoldDB" id="A0A845BRK3"/>